<name>A0ABQ1QE56_9RHOB</name>
<keyword evidence="2" id="KW-1185">Reference proteome</keyword>
<reference evidence="2" key="1">
    <citation type="journal article" date="2019" name="Int. J. Syst. Evol. Microbiol.">
        <title>The Global Catalogue of Microorganisms (GCM) 10K type strain sequencing project: providing services to taxonomists for standard genome sequencing and annotation.</title>
        <authorList>
            <consortium name="The Broad Institute Genomics Platform"/>
            <consortium name="The Broad Institute Genome Sequencing Center for Infectious Disease"/>
            <person name="Wu L."/>
            <person name="Ma J."/>
        </authorList>
    </citation>
    <scope>NUCLEOTIDE SEQUENCE [LARGE SCALE GENOMIC DNA]</scope>
    <source>
        <strain evidence="2">CGMCC 1.12922</strain>
    </source>
</reference>
<evidence type="ECO:0000313" key="1">
    <source>
        <dbReference type="EMBL" id="GGD23263.1"/>
    </source>
</evidence>
<protein>
    <submittedName>
        <fullName evidence="1">Uncharacterized protein</fullName>
    </submittedName>
</protein>
<sequence>MTVNAVLRLQHDEIVRLDRSQLEVLYQSLGPRGADKVVSHALEELAVTLSRASGEYRAGEIEALRTSVKALVAVAQQVGMTLLARVGRDVLDLSRSYDAAAFGATMARLERIGESSLVAVWDLQDLSI</sequence>
<accession>A0ABQ1QE56</accession>
<organism evidence="1 2">
    <name type="scientific">Sinisalibacter lacisalsi</name>
    <dbReference type="NCBI Taxonomy" id="1526570"/>
    <lineage>
        <taxon>Bacteria</taxon>
        <taxon>Pseudomonadati</taxon>
        <taxon>Pseudomonadota</taxon>
        <taxon>Alphaproteobacteria</taxon>
        <taxon>Rhodobacterales</taxon>
        <taxon>Roseobacteraceae</taxon>
        <taxon>Sinisalibacter</taxon>
    </lineage>
</organism>
<dbReference type="Proteomes" id="UP000617355">
    <property type="component" value="Unassembled WGS sequence"/>
</dbReference>
<comment type="caution">
    <text evidence="1">The sequence shown here is derived from an EMBL/GenBank/DDBJ whole genome shotgun (WGS) entry which is preliminary data.</text>
</comment>
<dbReference type="EMBL" id="BMGI01000001">
    <property type="protein sequence ID" value="GGD23263.1"/>
    <property type="molecule type" value="Genomic_DNA"/>
</dbReference>
<evidence type="ECO:0000313" key="2">
    <source>
        <dbReference type="Proteomes" id="UP000617355"/>
    </source>
</evidence>
<proteinExistence type="predicted"/>
<gene>
    <name evidence="1" type="ORF">GCM10011358_04690</name>
</gene>